<dbReference type="PANTHER" id="PTHR46148:SF58">
    <property type="entry name" value="RETROTRANSPOSON PROTEIN"/>
    <property type="match status" value="1"/>
</dbReference>
<dbReference type="AlphaFoldDB" id="A0A1U7XRY8"/>
<dbReference type="Proteomes" id="UP000189701">
    <property type="component" value="Unplaced"/>
</dbReference>
<evidence type="ECO:0000259" key="2">
    <source>
        <dbReference type="PROSITE" id="PS50158"/>
    </source>
</evidence>
<protein>
    <submittedName>
        <fullName evidence="4">Uncharacterized protein LOC104240521</fullName>
    </submittedName>
</protein>
<reference evidence="3" key="1">
    <citation type="journal article" date="2013" name="Genome Biol.">
        <title>Reference genomes and transcriptomes of Nicotiana sylvestris and Nicotiana tomentosiformis.</title>
        <authorList>
            <person name="Sierro N."/>
            <person name="Battey J.N."/>
            <person name="Ouadi S."/>
            <person name="Bovet L."/>
            <person name="Goepfert S."/>
            <person name="Bakaher N."/>
            <person name="Peitsch M.C."/>
            <person name="Ivanov N.V."/>
        </authorList>
    </citation>
    <scope>NUCLEOTIDE SEQUENCE [LARGE SCALE GENOMIC DNA]</scope>
</reference>
<evidence type="ECO:0000313" key="3">
    <source>
        <dbReference type="Proteomes" id="UP000189701"/>
    </source>
</evidence>
<dbReference type="Gene3D" id="4.10.60.10">
    <property type="entry name" value="Zinc finger, CCHC-type"/>
    <property type="match status" value="1"/>
</dbReference>
<evidence type="ECO:0000313" key="4">
    <source>
        <dbReference type="RefSeq" id="XP_009793683.1"/>
    </source>
</evidence>
<keyword evidence="1" id="KW-0863">Zinc-finger</keyword>
<organism evidence="3 4">
    <name type="scientific">Nicotiana sylvestris</name>
    <name type="common">Wood tobacco</name>
    <name type="synonym">South American tobacco</name>
    <dbReference type="NCBI Taxonomy" id="4096"/>
    <lineage>
        <taxon>Eukaryota</taxon>
        <taxon>Viridiplantae</taxon>
        <taxon>Streptophyta</taxon>
        <taxon>Embryophyta</taxon>
        <taxon>Tracheophyta</taxon>
        <taxon>Spermatophyta</taxon>
        <taxon>Magnoliopsida</taxon>
        <taxon>eudicotyledons</taxon>
        <taxon>Gunneridae</taxon>
        <taxon>Pentapetalae</taxon>
        <taxon>asterids</taxon>
        <taxon>lamiids</taxon>
        <taxon>Solanales</taxon>
        <taxon>Solanaceae</taxon>
        <taxon>Nicotianoideae</taxon>
        <taxon>Nicotianeae</taxon>
        <taxon>Nicotiana</taxon>
    </lineage>
</organism>
<dbReference type="InterPro" id="IPR001878">
    <property type="entry name" value="Znf_CCHC"/>
</dbReference>
<dbReference type="GO" id="GO:0008270">
    <property type="term" value="F:zinc ion binding"/>
    <property type="evidence" value="ECO:0007669"/>
    <property type="project" value="UniProtKB-KW"/>
</dbReference>
<dbReference type="PROSITE" id="PS50158">
    <property type="entry name" value="ZF_CCHC"/>
    <property type="match status" value="1"/>
</dbReference>
<keyword evidence="1" id="KW-0862">Zinc</keyword>
<name>A0A1U7XRY8_NICSY</name>
<accession>A0A1U7XRY8</accession>
<reference evidence="4" key="2">
    <citation type="submission" date="2025-08" db="UniProtKB">
        <authorList>
            <consortium name="RefSeq"/>
        </authorList>
    </citation>
    <scope>IDENTIFICATION</scope>
    <source>
        <tissue evidence="4">Leaf</tissue>
    </source>
</reference>
<dbReference type="eggNOG" id="KOG0017">
    <property type="taxonomic scope" value="Eukaryota"/>
</dbReference>
<dbReference type="PANTHER" id="PTHR46148">
    <property type="entry name" value="CHROMO DOMAIN-CONTAINING PROTEIN"/>
    <property type="match status" value="1"/>
</dbReference>
<dbReference type="RefSeq" id="XP_009793683.1">
    <property type="nucleotide sequence ID" value="XM_009795381.1"/>
</dbReference>
<evidence type="ECO:0000256" key="1">
    <source>
        <dbReference type="PROSITE-ProRule" id="PRU00047"/>
    </source>
</evidence>
<feature type="domain" description="CCHC-type" evidence="2">
    <location>
        <begin position="32"/>
        <end position="46"/>
    </location>
</feature>
<gene>
    <name evidence="4" type="primary">LOC104240521</name>
</gene>
<keyword evidence="3" id="KW-1185">Reference proteome</keyword>
<proteinExistence type="predicted"/>
<sequence length="279" mass="30568">MGESSQIRPPLPRCAQFGKQQVGQCRMGLGVCYSCGYSGYIIRDCPTRGDASIAQPARSVAGSSLSIKDSLIPISRGACFGMERDGTCGSLAYFAQGSTEREVLSLDISFGVKALKDGLTSAPILMLTEGTDGNVIYCDASGIGLDWIGLCIDAACIQMAPYVALYRWKCRPSIGRFDVGETMLVGPELVQQAIKKIKIIHERLLAAQSCQKSYADNRRRDLEFQVSMLHKCIEDPSIIVSVDNVQFTEHLSYEETPISILDRQVRRLRTKDVASVKVL</sequence>
<keyword evidence="1" id="KW-0479">Metal-binding</keyword>
<dbReference type="GO" id="GO:0003676">
    <property type="term" value="F:nucleic acid binding"/>
    <property type="evidence" value="ECO:0007669"/>
    <property type="project" value="InterPro"/>
</dbReference>